<evidence type="ECO:0000313" key="2">
    <source>
        <dbReference type="Proteomes" id="UP000516444"/>
    </source>
</evidence>
<name>A0A7G1P4W0_9ACTN</name>
<dbReference type="KEGG" id="sgm:GCM10017557_36950"/>
<evidence type="ECO:0000313" key="1">
    <source>
        <dbReference type="EMBL" id="BCL28836.1"/>
    </source>
</evidence>
<dbReference type="Proteomes" id="UP000516444">
    <property type="component" value="Chromosome"/>
</dbReference>
<organism evidence="1 2">
    <name type="scientific">Streptomyces aurantiacus</name>
    <dbReference type="NCBI Taxonomy" id="47760"/>
    <lineage>
        <taxon>Bacteria</taxon>
        <taxon>Bacillati</taxon>
        <taxon>Actinomycetota</taxon>
        <taxon>Actinomycetes</taxon>
        <taxon>Kitasatosporales</taxon>
        <taxon>Streptomycetaceae</taxon>
        <taxon>Streptomyces</taxon>
        <taxon>Streptomyces aurantiacus group</taxon>
    </lineage>
</organism>
<reference evidence="1 2" key="1">
    <citation type="journal article" date="2014" name="Int. J. Syst. Evol. Microbiol.">
        <title>Complete genome sequence of Corynebacterium casei LMG S-19264T (=DSM 44701T), isolated from a smear-ripened cheese.</title>
        <authorList>
            <consortium name="US DOE Joint Genome Institute (JGI-PGF)"/>
            <person name="Walter F."/>
            <person name="Albersmeier A."/>
            <person name="Kalinowski J."/>
            <person name="Ruckert C."/>
        </authorList>
    </citation>
    <scope>NUCLEOTIDE SEQUENCE [LARGE SCALE GENOMIC DNA]</scope>
    <source>
        <strain evidence="1 2">JCM 4677</strain>
    </source>
</reference>
<proteinExistence type="predicted"/>
<gene>
    <name evidence="1" type="ORF">GCM10017557_36950</name>
</gene>
<protein>
    <submittedName>
        <fullName evidence="1">Uncharacterized protein</fullName>
    </submittedName>
</protein>
<sequence length="112" mass="12954">MFRLVHDAVARLLGRPRSNCPEANDWDLARGVRAPDPYVWRLPSPHEARWRRWSRRSRATGRYPLFPTGEACWQDPSPQPPSPSNAYADPVRLYVLCSSTEALREPTLSQRR</sequence>
<accession>A0A7G1P4W0</accession>
<dbReference type="EMBL" id="AP023440">
    <property type="protein sequence ID" value="BCL28836.1"/>
    <property type="molecule type" value="Genomic_DNA"/>
</dbReference>
<keyword evidence="2" id="KW-1185">Reference proteome</keyword>
<dbReference type="AlphaFoldDB" id="A0A7G1P4W0"/>